<gene>
    <name evidence="2" type="ORF">AGOS_AFR097W</name>
</gene>
<feature type="region of interest" description="Disordered" evidence="1">
    <location>
        <begin position="139"/>
        <end position="158"/>
    </location>
</feature>
<keyword evidence="3" id="KW-1185">Reference proteome</keyword>
<dbReference type="InParanoid" id="Q754H1"/>
<dbReference type="OMA" id="SSEWETH"/>
<name>Q754H1_EREGS</name>
<dbReference type="InterPro" id="IPR028211">
    <property type="entry name" value="Ntr2"/>
</dbReference>
<dbReference type="EMBL" id="AE016819">
    <property type="protein sequence ID" value="AAS53468.1"/>
    <property type="molecule type" value="Genomic_DNA"/>
</dbReference>
<feature type="region of interest" description="Disordered" evidence="1">
    <location>
        <begin position="28"/>
        <end position="63"/>
    </location>
</feature>
<dbReference type="OrthoDB" id="4067234at2759"/>
<dbReference type="GO" id="GO:0000390">
    <property type="term" value="P:spliceosomal complex disassembly"/>
    <property type="evidence" value="ECO:0007669"/>
    <property type="project" value="InterPro"/>
</dbReference>
<dbReference type="AlphaFoldDB" id="Q754H1"/>
<reference evidence="3" key="2">
    <citation type="journal article" date="2013" name="G3 (Bethesda)">
        <title>Genomes of Ashbya fungi isolated from insects reveal four mating-type loci, numerous translocations, lack of transposons, and distinct gene duplications.</title>
        <authorList>
            <person name="Dietrich F.S."/>
            <person name="Voegeli S."/>
            <person name="Kuo S."/>
            <person name="Philippsen P."/>
        </authorList>
    </citation>
    <scope>GENOME REANNOTATION</scope>
    <source>
        <strain evidence="3">ATCC 10895 / CBS 109.51 / FGSC 9923 / NRRL Y-1056</strain>
    </source>
</reference>
<evidence type="ECO:0000313" key="3">
    <source>
        <dbReference type="Proteomes" id="UP000000591"/>
    </source>
</evidence>
<dbReference type="Proteomes" id="UP000000591">
    <property type="component" value="Chromosome VI"/>
</dbReference>
<dbReference type="GeneID" id="4621887"/>
<evidence type="ECO:0000313" key="2">
    <source>
        <dbReference type="EMBL" id="AAS53468.1"/>
    </source>
</evidence>
<dbReference type="KEGG" id="ago:AGOS_AFR097W"/>
<accession>Q754H1</accession>
<dbReference type="RefSeq" id="NP_985644.1">
    <property type="nucleotide sequence ID" value="NM_210998.1"/>
</dbReference>
<dbReference type="eggNOG" id="ENOG502SC2V">
    <property type="taxonomic scope" value="Eukaryota"/>
</dbReference>
<feature type="compositionally biased region" description="Acidic residues" evidence="1">
    <location>
        <begin position="147"/>
        <end position="158"/>
    </location>
</feature>
<dbReference type="Pfam" id="PF15458">
    <property type="entry name" value="NTR2"/>
    <property type="match status" value="1"/>
</dbReference>
<reference evidence="2 3" key="1">
    <citation type="journal article" date="2004" name="Science">
        <title>The Ashbya gossypii genome as a tool for mapping the ancient Saccharomyces cerevisiae genome.</title>
        <authorList>
            <person name="Dietrich F.S."/>
            <person name="Voegeli S."/>
            <person name="Brachat S."/>
            <person name="Lerch A."/>
            <person name="Gates K."/>
            <person name="Steiner S."/>
            <person name="Mohr C."/>
            <person name="Pohlmann R."/>
            <person name="Luedi P."/>
            <person name="Choi S."/>
            <person name="Wing R.A."/>
            <person name="Flavier A."/>
            <person name="Gaffney T.D."/>
            <person name="Philippsen P."/>
        </authorList>
    </citation>
    <scope>NUCLEOTIDE SEQUENCE [LARGE SCALE GENOMIC DNA]</scope>
    <source>
        <strain evidence="3">ATCC 10895 / CBS 109.51 / FGSC 9923 / NRRL Y-1056</strain>
    </source>
</reference>
<sequence length="277" mass="30645">MLDAEEDDGDEETAVLDTRLRTRKIKPLRLNPLPAAQESDSDAGESAGYADLLQAPGRSPKAVPQALRTMNLEDLSDDDDDDAYPVFSKQEILDIKKLRAERQQEAAAGSAVDQQFSEKSYVRMLDREDKEDLQELLGRPLHKGLSEDEGPQEAEPEMISDGRLALSKSELSAEALRRKISIEDALNADLGGGVWESTQLNKHSRTAETRFYKPILSSAVSKYDDLSSAQLAVNLLGDGKTSQKMSLLHKQLAMVHSEISALTERQNKLLEEARSLL</sequence>
<dbReference type="HOGENOM" id="CLU_1004624_0_0_1"/>
<proteinExistence type="predicted"/>
<dbReference type="GO" id="GO:0071008">
    <property type="term" value="C:U2-type post-mRNA release spliceosomal complex"/>
    <property type="evidence" value="ECO:0007669"/>
    <property type="project" value="InterPro"/>
</dbReference>
<evidence type="ECO:0000256" key="1">
    <source>
        <dbReference type="SAM" id="MobiDB-lite"/>
    </source>
</evidence>
<protein>
    <submittedName>
        <fullName evidence="2">AFR097Wp</fullName>
    </submittedName>
</protein>
<organism evidence="2 3">
    <name type="scientific">Eremothecium gossypii (strain ATCC 10895 / CBS 109.51 / FGSC 9923 / NRRL Y-1056)</name>
    <name type="common">Yeast</name>
    <name type="synonym">Ashbya gossypii</name>
    <dbReference type="NCBI Taxonomy" id="284811"/>
    <lineage>
        <taxon>Eukaryota</taxon>
        <taxon>Fungi</taxon>
        <taxon>Dikarya</taxon>
        <taxon>Ascomycota</taxon>
        <taxon>Saccharomycotina</taxon>
        <taxon>Saccharomycetes</taxon>
        <taxon>Saccharomycetales</taxon>
        <taxon>Saccharomycetaceae</taxon>
        <taxon>Eremothecium</taxon>
    </lineage>
</organism>